<dbReference type="OrthoDB" id="9766847at2"/>
<feature type="domain" description="Penicillin binding protein A dimerisation" evidence="2">
    <location>
        <begin position="52"/>
        <end position="134"/>
    </location>
</feature>
<sequence length="487" mass="50977">MNEPVRRLSVVVLAMFLTLMVAASYIQVIAAGDLNADARNVRTLYREYGTFRGPIVVDGESVVWSSPVDDPYNYQRTYSDGPLYAAATGYYSTVFGRTGIEQTENDLLSGTADSLFWTRLSDLVSGETQRGASVELTLDAEVQQAAASALGDDAGAVVALDPRTGEVLAMVTSPTYDPAVLANHSSSEVNAAYQELLAQEDGPLVNRAIAGDLYPPGSTFKLIVAAAALEAGYDADSELYAPDELDLPSTSNTISNYGGKSCAANERQTLAESLEISCNTSFANLGMQLGWSLVESKAAEFGWGEQLSIPLAVTPSVLPDDPDGAQTAMASLGQFDDRATPLQMAMVAAGIANDGVLMRPYLVDSVRDANLRLVEDFEPEQLSEPMTRADANELTDMMVTVVESGTGTAARISGVEVAGKTGTAETGTDARPHAWFVGFAPADDPVVAVAVLVENGGTTDGEVTGGRVAAPIAKAVMEAAIAAGGDS</sequence>
<reference evidence="4" key="1">
    <citation type="submission" date="2016-10" db="EMBL/GenBank/DDBJ databases">
        <authorList>
            <person name="Varghese N."/>
        </authorList>
    </citation>
    <scope>NUCLEOTIDE SEQUENCE [LARGE SCALE GENOMIC DNA]</scope>
    <source>
        <strain evidence="4">DSM 24868</strain>
    </source>
</reference>
<dbReference type="GO" id="GO:0008658">
    <property type="term" value="F:penicillin binding"/>
    <property type="evidence" value="ECO:0007669"/>
    <property type="project" value="InterPro"/>
</dbReference>
<name>A0A1H6ZVL8_9MICO</name>
<dbReference type="RefSeq" id="WP_042214842.1">
    <property type="nucleotide sequence ID" value="NZ_BBLU01000007.1"/>
</dbReference>
<evidence type="ECO:0000313" key="4">
    <source>
        <dbReference type="Proteomes" id="UP000183315"/>
    </source>
</evidence>
<organism evidence="3 4">
    <name type="scientific">Demequina mangrovi</name>
    <dbReference type="NCBI Taxonomy" id="1043493"/>
    <lineage>
        <taxon>Bacteria</taxon>
        <taxon>Bacillati</taxon>
        <taxon>Actinomycetota</taxon>
        <taxon>Actinomycetes</taxon>
        <taxon>Micrococcales</taxon>
        <taxon>Demequinaceae</taxon>
        <taxon>Demequina</taxon>
    </lineage>
</organism>
<protein>
    <submittedName>
        <fullName evidence="3">Cell elongation-specific peptidoglycan D,D-transpeptidase</fullName>
    </submittedName>
</protein>
<dbReference type="Gene3D" id="3.90.1310.10">
    <property type="entry name" value="Penicillin-binding protein 2a (Domain 2)"/>
    <property type="match status" value="1"/>
</dbReference>
<dbReference type="Pfam" id="PF00905">
    <property type="entry name" value="Transpeptidase"/>
    <property type="match status" value="1"/>
</dbReference>
<dbReference type="EMBL" id="FNZI01000005">
    <property type="protein sequence ID" value="SEJ56696.1"/>
    <property type="molecule type" value="Genomic_DNA"/>
</dbReference>
<gene>
    <name evidence="3" type="ORF">SAMN05421637_2221</name>
</gene>
<proteinExistence type="predicted"/>
<dbReference type="PANTHER" id="PTHR30627">
    <property type="entry name" value="PEPTIDOGLYCAN D,D-TRANSPEPTIDASE"/>
    <property type="match status" value="1"/>
</dbReference>
<dbReference type="GO" id="GO:0005886">
    <property type="term" value="C:plasma membrane"/>
    <property type="evidence" value="ECO:0007669"/>
    <property type="project" value="TreeGrafter"/>
</dbReference>
<evidence type="ECO:0000259" key="2">
    <source>
        <dbReference type="Pfam" id="PF21922"/>
    </source>
</evidence>
<dbReference type="GO" id="GO:0071555">
    <property type="term" value="P:cell wall organization"/>
    <property type="evidence" value="ECO:0007669"/>
    <property type="project" value="TreeGrafter"/>
</dbReference>
<dbReference type="AlphaFoldDB" id="A0A1H6ZVL8"/>
<dbReference type="InterPro" id="IPR001460">
    <property type="entry name" value="PCN-bd_Tpept"/>
</dbReference>
<accession>A0A1H6ZVL8</accession>
<dbReference type="GO" id="GO:0071972">
    <property type="term" value="F:peptidoglycan L,D-transpeptidase activity"/>
    <property type="evidence" value="ECO:0007669"/>
    <property type="project" value="TreeGrafter"/>
</dbReference>
<dbReference type="STRING" id="1043493.SAMN05421637_2221"/>
<dbReference type="Pfam" id="PF21922">
    <property type="entry name" value="PBP_dimer_2"/>
    <property type="match status" value="1"/>
</dbReference>
<evidence type="ECO:0000313" key="3">
    <source>
        <dbReference type="EMBL" id="SEJ56696.1"/>
    </source>
</evidence>
<dbReference type="InterPro" id="IPR054120">
    <property type="entry name" value="PBPA_dimer"/>
</dbReference>
<dbReference type="eggNOG" id="COG0768">
    <property type="taxonomic scope" value="Bacteria"/>
</dbReference>
<dbReference type="SUPFAM" id="SSF56601">
    <property type="entry name" value="beta-lactamase/transpeptidase-like"/>
    <property type="match status" value="1"/>
</dbReference>
<dbReference type="InterPro" id="IPR012338">
    <property type="entry name" value="Beta-lactam/transpept-like"/>
</dbReference>
<feature type="domain" description="Penicillin-binding protein transpeptidase" evidence="1">
    <location>
        <begin position="155"/>
        <end position="478"/>
    </location>
</feature>
<dbReference type="InterPro" id="IPR050515">
    <property type="entry name" value="Beta-lactam/transpept"/>
</dbReference>
<evidence type="ECO:0000259" key="1">
    <source>
        <dbReference type="Pfam" id="PF00905"/>
    </source>
</evidence>
<dbReference type="Proteomes" id="UP000183315">
    <property type="component" value="Unassembled WGS sequence"/>
</dbReference>
<dbReference type="InterPro" id="IPR036138">
    <property type="entry name" value="PBP_dimer_sf"/>
</dbReference>
<keyword evidence="4" id="KW-1185">Reference proteome</keyword>
<dbReference type="SUPFAM" id="SSF56519">
    <property type="entry name" value="Penicillin binding protein dimerisation domain"/>
    <property type="match status" value="1"/>
</dbReference>
<dbReference type="PANTHER" id="PTHR30627:SF24">
    <property type="entry name" value="PENICILLIN-BINDING PROTEIN 4B"/>
    <property type="match status" value="1"/>
</dbReference>
<dbReference type="Gene3D" id="3.40.710.10">
    <property type="entry name" value="DD-peptidase/beta-lactamase superfamily"/>
    <property type="match status" value="1"/>
</dbReference>